<dbReference type="RefSeq" id="WP_354220758.1">
    <property type="nucleotide sequence ID" value="NZ_JBEPMX010000010.1"/>
</dbReference>
<keyword evidence="1 4" id="KW-0808">Transferase</keyword>
<organism evidence="4 5">
    <name type="scientific">Alkalibacillus flavidus</name>
    <dbReference type="NCBI Taxonomy" id="546021"/>
    <lineage>
        <taxon>Bacteria</taxon>
        <taxon>Bacillati</taxon>
        <taxon>Bacillota</taxon>
        <taxon>Bacilli</taxon>
        <taxon>Bacillales</taxon>
        <taxon>Bacillaceae</taxon>
        <taxon>Alkalibacillus</taxon>
    </lineage>
</organism>
<dbReference type="InterPro" id="IPR002123">
    <property type="entry name" value="Plipid/glycerol_acylTrfase"/>
</dbReference>
<evidence type="ECO:0000259" key="3">
    <source>
        <dbReference type="SMART" id="SM00563"/>
    </source>
</evidence>
<evidence type="ECO:0000313" key="5">
    <source>
        <dbReference type="Proteomes" id="UP001549167"/>
    </source>
</evidence>
<gene>
    <name evidence="4" type="ORF">ABID56_002026</name>
</gene>
<dbReference type="SUPFAM" id="SSF69593">
    <property type="entry name" value="Glycerol-3-phosphate (1)-acyltransferase"/>
    <property type="match status" value="1"/>
</dbReference>
<dbReference type="CDD" id="cd07989">
    <property type="entry name" value="LPLAT_AGPAT-like"/>
    <property type="match status" value="1"/>
</dbReference>
<dbReference type="Proteomes" id="UP001549167">
    <property type="component" value="Unassembled WGS sequence"/>
</dbReference>
<evidence type="ECO:0000313" key="4">
    <source>
        <dbReference type="EMBL" id="MET3683910.1"/>
    </source>
</evidence>
<name>A0ABV2KYY3_9BACI</name>
<keyword evidence="2 4" id="KW-0012">Acyltransferase</keyword>
<dbReference type="GO" id="GO:0003841">
    <property type="term" value="F:1-acylglycerol-3-phosphate O-acyltransferase activity"/>
    <property type="evidence" value="ECO:0007669"/>
    <property type="project" value="UniProtKB-EC"/>
</dbReference>
<protein>
    <submittedName>
        <fullName evidence="4">1-acyl-sn-glycerol-3-phosphate acyltransferase</fullName>
        <ecNumber evidence="4">2.3.1.51</ecNumber>
    </submittedName>
</protein>
<proteinExistence type="predicted"/>
<feature type="domain" description="Phospholipid/glycerol acyltransferase" evidence="3">
    <location>
        <begin position="43"/>
        <end position="155"/>
    </location>
</feature>
<dbReference type="Pfam" id="PF01553">
    <property type="entry name" value="Acyltransferase"/>
    <property type="match status" value="1"/>
</dbReference>
<dbReference type="PANTHER" id="PTHR10434:SF11">
    <property type="entry name" value="1-ACYL-SN-GLYCEROL-3-PHOSPHATE ACYLTRANSFERASE"/>
    <property type="match status" value="1"/>
</dbReference>
<dbReference type="EMBL" id="JBEPMX010000010">
    <property type="protein sequence ID" value="MET3683910.1"/>
    <property type="molecule type" value="Genomic_DNA"/>
</dbReference>
<dbReference type="EC" id="2.3.1.51" evidence="4"/>
<reference evidence="4 5" key="1">
    <citation type="submission" date="2024-06" db="EMBL/GenBank/DDBJ databases">
        <title>Genomic Encyclopedia of Type Strains, Phase IV (KMG-IV): sequencing the most valuable type-strain genomes for metagenomic binning, comparative biology and taxonomic classification.</title>
        <authorList>
            <person name="Goeker M."/>
        </authorList>
    </citation>
    <scope>NUCLEOTIDE SEQUENCE [LARGE SCALE GENOMIC DNA]</scope>
    <source>
        <strain evidence="4 5">DSM 23520</strain>
    </source>
</reference>
<sequence length="403" mass="47452">MSIERKPNPIMKNILIQPIKWFLNKRSSIHVERNDTIGLKPPYLVVSNHVNNWDPLILNSYVKEPMCFIAGEPLFRNPLLRRILDYTGAIRKTKFYNDTKTIRSVIKAKQHGRVICIFPEGNRNWDGQTEPLTYSTSKLIKKLQIPVVTATIKGGHLSHPRWAEHHRKGQIDIEYKQLWDADDIRKNSVESIHKGISKALNHDEAKWQASKQYSYKGNNLAEYLERLLFMCPSCHSIGHLTSDRHQFICEQCRYTEKYTEYGTFSPATHFRTPAEWNAWQQSHVYNAMIEEKRQKVINDLSDHVDLYVSHKRDPFQHIHRGSLHYHEGNLVFTYQNNKLKFPIDKVEGLNVHFHHKLDFLMDDTFYRFQFFNPRTSAFKWLTVLNALQQTNDLPNILTEVESK</sequence>
<comment type="caution">
    <text evidence="4">The sequence shown here is derived from an EMBL/GenBank/DDBJ whole genome shotgun (WGS) entry which is preliminary data.</text>
</comment>
<keyword evidence="5" id="KW-1185">Reference proteome</keyword>
<evidence type="ECO:0000256" key="1">
    <source>
        <dbReference type="ARBA" id="ARBA00022679"/>
    </source>
</evidence>
<accession>A0ABV2KYY3</accession>
<dbReference type="PANTHER" id="PTHR10434">
    <property type="entry name" value="1-ACYL-SN-GLYCEROL-3-PHOSPHATE ACYLTRANSFERASE"/>
    <property type="match status" value="1"/>
</dbReference>
<evidence type="ECO:0000256" key="2">
    <source>
        <dbReference type="ARBA" id="ARBA00023315"/>
    </source>
</evidence>
<dbReference type="SMART" id="SM00563">
    <property type="entry name" value="PlsC"/>
    <property type="match status" value="1"/>
</dbReference>